<sequence>MRDTLDLWFLKLALRHLIEDTDTVRAEIVTISTRLVVGERRPPSLLGLPRELRDQILHQLLVSSTEVRPYCAAAVPLRPSILGACKQLHEEGVVILYRKNRFLLDEPVNAMQFFTREFQGSRSLITDITLNLGSALPQLDRRGHPKYSHVGRGWQDNYENLRELALSILHWGMALENVPAGLNSLTNIQYDFLEYCRHIHLGSPASSLVFCAGCGFTQFARDHPVEQFLPSALAGRVRYTQGPQCLIRYAPDASPHVSHQEARLRREELKEIVARRVGKIYNRS</sequence>
<dbReference type="EMBL" id="CAJPDR010000141">
    <property type="protein sequence ID" value="CAF9921009.1"/>
    <property type="molecule type" value="Genomic_DNA"/>
</dbReference>
<name>A0A8H3IPB6_9LECA</name>
<proteinExistence type="predicted"/>
<dbReference type="OrthoDB" id="62952at2759"/>
<gene>
    <name evidence="1" type="ORF">ALECFALPRED_001690</name>
</gene>
<dbReference type="InterPro" id="IPR038883">
    <property type="entry name" value="AN11006-like"/>
</dbReference>
<evidence type="ECO:0000313" key="1">
    <source>
        <dbReference type="EMBL" id="CAF9921009.1"/>
    </source>
</evidence>
<dbReference type="Proteomes" id="UP000664203">
    <property type="component" value="Unassembled WGS sequence"/>
</dbReference>
<accession>A0A8H3IPB6</accession>
<dbReference type="PANTHER" id="PTHR42085:SF2">
    <property type="entry name" value="F-BOX DOMAIN-CONTAINING PROTEIN"/>
    <property type="match status" value="1"/>
</dbReference>
<evidence type="ECO:0000313" key="2">
    <source>
        <dbReference type="Proteomes" id="UP000664203"/>
    </source>
</evidence>
<dbReference type="AlphaFoldDB" id="A0A8H3IPB6"/>
<protein>
    <submittedName>
        <fullName evidence="1">Uncharacterized protein</fullName>
    </submittedName>
</protein>
<comment type="caution">
    <text evidence="1">The sequence shown here is derived from an EMBL/GenBank/DDBJ whole genome shotgun (WGS) entry which is preliminary data.</text>
</comment>
<dbReference type="PANTHER" id="PTHR42085">
    <property type="entry name" value="F-BOX DOMAIN-CONTAINING PROTEIN"/>
    <property type="match status" value="1"/>
</dbReference>
<keyword evidence="2" id="KW-1185">Reference proteome</keyword>
<organism evidence="1 2">
    <name type="scientific">Alectoria fallacina</name>
    <dbReference type="NCBI Taxonomy" id="1903189"/>
    <lineage>
        <taxon>Eukaryota</taxon>
        <taxon>Fungi</taxon>
        <taxon>Dikarya</taxon>
        <taxon>Ascomycota</taxon>
        <taxon>Pezizomycotina</taxon>
        <taxon>Lecanoromycetes</taxon>
        <taxon>OSLEUM clade</taxon>
        <taxon>Lecanoromycetidae</taxon>
        <taxon>Lecanorales</taxon>
        <taxon>Lecanorineae</taxon>
        <taxon>Parmeliaceae</taxon>
        <taxon>Alectoria</taxon>
    </lineage>
</organism>
<reference evidence="1" key="1">
    <citation type="submission" date="2021-03" db="EMBL/GenBank/DDBJ databases">
        <authorList>
            <person name="Tagirdzhanova G."/>
        </authorList>
    </citation>
    <scope>NUCLEOTIDE SEQUENCE</scope>
</reference>